<feature type="compositionally biased region" description="Gly residues" evidence="1">
    <location>
        <begin position="108"/>
        <end position="121"/>
    </location>
</feature>
<dbReference type="GeneID" id="94001243"/>
<dbReference type="RefSeq" id="WP_097286414.1">
    <property type="nucleotide sequence ID" value="NZ_CP107955.1"/>
</dbReference>
<evidence type="ECO:0000256" key="2">
    <source>
        <dbReference type="SAM" id="Phobius"/>
    </source>
</evidence>
<accession>A0ABU3UJS0</accession>
<feature type="region of interest" description="Disordered" evidence="1">
    <location>
        <begin position="72"/>
        <end position="121"/>
    </location>
</feature>
<name>A0ABU3UJS0_9ACTN</name>
<keyword evidence="2" id="KW-0472">Membrane</keyword>
<gene>
    <name evidence="3" type="ORF">PU648_17840</name>
</gene>
<sequence length="121" mass="13214">MSTASMYLAEPSGLISLALFLIAVALITLLGGSFWLSCRMRTRAPRLPRAEEQPHVPQGGPVREMREVREPAEVPKVAKGQHALTPYELTHMSTRTSPSQKRERWHDGGSGSFGSGGLGHH</sequence>
<protein>
    <submittedName>
        <fullName evidence="3">DUF6479 family protein</fullName>
    </submittedName>
</protein>
<evidence type="ECO:0000313" key="4">
    <source>
        <dbReference type="Proteomes" id="UP001257627"/>
    </source>
</evidence>
<evidence type="ECO:0000313" key="3">
    <source>
        <dbReference type="EMBL" id="MDU8994159.1"/>
    </source>
</evidence>
<dbReference type="InterPro" id="IPR045513">
    <property type="entry name" value="DUF6479"/>
</dbReference>
<comment type="caution">
    <text evidence="3">The sequence shown here is derived from an EMBL/GenBank/DDBJ whole genome shotgun (WGS) entry which is preliminary data.</text>
</comment>
<dbReference type="EMBL" id="JARAKF010000001">
    <property type="protein sequence ID" value="MDU8994159.1"/>
    <property type="molecule type" value="Genomic_DNA"/>
</dbReference>
<evidence type="ECO:0000256" key="1">
    <source>
        <dbReference type="SAM" id="MobiDB-lite"/>
    </source>
</evidence>
<dbReference type="Pfam" id="PF20087">
    <property type="entry name" value="DUF6479"/>
    <property type="match status" value="1"/>
</dbReference>
<organism evidence="3 4">
    <name type="scientific">Streptomyces mirabilis</name>
    <dbReference type="NCBI Taxonomy" id="68239"/>
    <lineage>
        <taxon>Bacteria</taxon>
        <taxon>Bacillati</taxon>
        <taxon>Actinomycetota</taxon>
        <taxon>Actinomycetes</taxon>
        <taxon>Kitasatosporales</taxon>
        <taxon>Streptomycetaceae</taxon>
        <taxon>Streptomyces</taxon>
    </lineage>
</organism>
<proteinExistence type="predicted"/>
<keyword evidence="4" id="KW-1185">Reference proteome</keyword>
<feature type="transmembrane region" description="Helical" evidence="2">
    <location>
        <begin position="12"/>
        <end position="36"/>
    </location>
</feature>
<dbReference type="Proteomes" id="UP001257627">
    <property type="component" value="Unassembled WGS sequence"/>
</dbReference>
<reference evidence="3 4" key="1">
    <citation type="submission" date="2023-02" db="EMBL/GenBank/DDBJ databases">
        <authorList>
            <person name="Maleckis M."/>
        </authorList>
    </citation>
    <scope>NUCLEOTIDE SEQUENCE [LARGE SCALE GENOMIC DNA]</scope>
    <source>
        <strain evidence="3 4">P8-A2</strain>
    </source>
</reference>
<keyword evidence="2" id="KW-0812">Transmembrane</keyword>
<keyword evidence="2" id="KW-1133">Transmembrane helix</keyword>